<name>A0A238BX61_9BILA</name>
<dbReference type="GO" id="GO:0003825">
    <property type="term" value="F:alpha,alpha-trehalose-phosphate synthase (UDP-forming) activity"/>
    <property type="evidence" value="ECO:0007669"/>
    <property type="project" value="UniProtKB-EC"/>
</dbReference>
<comment type="function">
    <text evidence="1">Catalyzes the production of trehalose from glucose-6-phosphate and UDP-alpha-D-glucose in a 2 step process.</text>
</comment>
<evidence type="ECO:0000256" key="6">
    <source>
        <dbReference type="ARBA" id="ARBA00022679"/>
    </source>
</evidence>
<comment type="similarity">
    <text evidence="3">In the C-terminal section; belongs to the gob-1 trehalose phosphatase family.</text>
</comment>
<sequence>MDQSSWHLVNNGPLVAEDVHKDDLPTDIPDEAFLTNAVNESEIDRTSHSSVSRSETLPENLADLEDKMNLVDHENSACDSYTSSNDVDSNNQKANNHVRSENKSNEVRVKLITKTLPTGEVVNLMPELNKPEDCTFFGIDCEEQDNQSTTQVLADRPFQRSAQTLRNDTNCVEREMEKVLLKMDEAIPNAGAIDDFLRECSVILRNRWRARDKFSEIAFQGLLLVLEFCLAYTKSYDPMFDYFLSSLGYNSVAFWRLAVPLIYDSDLSAGTHYRDALLFALALYDVNNSKSRLRELYAAVPGVRQSMLGIHAKRFGEKYRHLQMMRSRASSRRSSIQGSIENLNLSELEFDEAAENDAHAGGGLTDISHHKQRVINVSNAPPVSIKRKISGSWEIQQGSGGLVACVDPIMSVDKENIWLANIGMNLQGAARRLSEDHAPPSTNSLGLPLLRQANAGEIFHVLGDDPKTNTLTENEQDVEREMSLLSVLHDYNKSNYQLNPVIVNQEDYNTYYGGISNGLLWPALHNLPEYIVKDYDDEQILREHWCAYVRVNYQFGINAVRNSRPQDFIWIHDYHLMLTGQMMRSLDSNLEVGFFLHIPFQPPDNWMTKYRIVAEPIMRALLRFTKVGFQTHRDRQKYVELVKKHISRARIQYESTVDIFTVTHEVIICTLLNFTCSLGVFPVSIKNEDFVSIVKNPATTKLATEIRKELLSAGSCKGCIFFSVERFDYTKGIAEKLKAWKRYFEKYPERIGLDLLYQVAVSNRRSVESYRIYQDNCLKIVNDVNAAFPCEKFPNWKPVKFNMDGLPRAKLVAHYLAMDVGVVTPIKDGMNLVAKEMLICNPGAALILSSGAGTEVQLGNAGFYAQDRQCYYRVEDVTNTEIFADCFYKAATESLEERHDHGILLNQYLMSHDIDEWSTAFLDPSWTHEVIRLTEFLFNSLYSIRVPYIQVKLLADFYQLMDKTCQVRRQIAERVLKGIAIRAHFSVSLENAKASLENSCIPDTHTLILETAAAGDDSDEGSQHLTAKFDITNELAELENDLEFLRFIQSDEINNVEQFVMTLGSYHPAGQTAFVDEVNKAFALLTEGDHFQHFFTDRDGTLKSYSCSYPASIQPAYSAVIQAQFARRCAQFCAIVTTSPLMHIGVLDVSTMPEGYYAYGASAGREWYLNPSLQFKDDSVNDADLALLTNVFERLEELLEQPEYRNFTWIGSGLQRHYGHITIARQDVNYSVPKHRSSLLYQAVCKIVNKVDPTAATLVLREGEFDLKIFTKVALSEINSATAKISGRIFNKGHGIRLIKSKMGLKLNCGKILVCGDSETDLPMLEECLICSPMNVYTIWVTTNPQLQEKVRLLCGTYENDHYVFVSCPERSENFKILDSESTLPFDSPTYETATLKVLLGAMANATVREITIRPQGDDDDEE</sequence>
<accession>A0A238BX61</accession>
<evidence type="ECO:0000256" key="8">
    <source>
        <dbReference type="SAM" id="MobiDB-lite"/>
    </source>
</evidence>
<dbReference type="GO" id="GO:0005829">
    <property type="term" value="C:cytosol"/>
    <property type="evidence" value="ECO:0007669"/>
    <property type="project" value="TreeGrafter"/>
</dbReference>
<evidence type="ECO:0000313" key="11">
    <source>
        <dbReference type="EMBL" id="OZC09208.1"/>
    </source>
</evidence>
<dbReference type="Gene3D" id="3.40.50.2000">
    <property type="entry name" value="Glycogen Phosphorylase B"/>
    <property type="match status" value="2"/>
</dbReference>
<feature type="domain" description="Trehalose-6-phosphate phosphatase helical bundle" evidence="9">
    <location>
        <begin position="954"/>
        <end position="1063"/>
    </location>
</feature>
<keyword evidence="6" id="KW-0808">Transferase</keyword>
<reference evidence="11 12" key="1">
    <citation type="submission" date="2015-12" db="EMBL/GenBank/DDBJ databases">
        <title>Draft genome of the nematode, Onchocerca flexuosa.</title>
        <authorList>
            <person name="Mitreva M."/>
        </authorList>
    </citation>
    <scope>NUCLEOTIDE SEQUENCE [LARGE SCALE GENOMIC DNA]</scope>
    <source>
        <strain evidence="11">Red Deer</strain>
    </source>
</reference>
<dbReference type="Proteomes" id="UP000242913">
    <property type="component" value="Unassembled WGS sequence"/>
</dbReference>
<evidence type="ECO:0000256" key="4">
    <source>
        <dbReference type="ARBA" id="ARBA00012538"/>
    </source>
</evidence>
<feature type="compositionally biased region" description="Polar residues" evidence="8">
    <location>
        <begin position="77"/>
        <end position="97"/>
    </location>
</feature>
<dbReference type="FunFam" id="3.40.50.2000:FF:000206">
    <property type="entry name" value="Trehalose-6-phosphate synthase"/>
    <property type="match status" value="1"/>
</dbReference>
<dbReference type="InterPro" id="IPR041064">
    <property type="entry name" value="T6PP_helical"/>
</dbReference>
<dbReference type="Gene3D" id="3.40.50.1000">
    <property type="entry name" value="HAD superfamily/HAD-like"/>
    <property type="match status" value="1"/>
</dbReference>
<organism evidence="11 12">
    <name type="scientific">Onchocerca flexuosa</name>
    <dbReference type="NCBI Taxonomy" id="387005"/>
    <lineage>
        <taxon>Eukaryota</taxon>
        <taxon>Metazoa</taxon>
        <taxon>Ecdysozoa</taxon>
        <taxon>Nematoda</taxon>
        <taxon>Chromadorea</taxon>
        <taxon>Rhabditida</taxon>
        <taxon>Spirurina</taxon>
        <taxon>Spiruromorpha</taxon>
        <taxon>Filarioidea</taxon>
        <taxon>Onchocercidae</taxon>
        <taxon>Onchocerca</taxon>
    </lineage>
</organism>
<dbReference type="EC" id="2.4.1.15" evidence="4"/>
<proteinExistence type="inferred from homology"/>
<dbReference type="SUPFAM" id="SSF53756">
    <property type="entry name" value="UDP-Glycosyltransferase/glycogen phosphorylase"/>
    <property type="match status" value="1"/>
</dbReference>
<dbReference type="Gene3D" id="3.30.70.3080">
    <property type="match status" value="1"/>
</dbReference>
<evidence type="ECO:0000256" key="7">
    <source>
        <dbReference type="ARBA" id="ARBA00048039"/>
    </source>
</evidence>
<dbReference type="PANTHER" id="PTHR10788">
    <property type="entry name" value="TREHALOSE-6-PHOSPHATE SYNTHASE"/>
    <property type="match status" value="1"/>
</dbReference>
<evidence type="ECO:0000256" key="5">
    <source>
        <dbReference type="ARBA" id="ARBA00022676"/>
    </source>
</evidence>
<dbReference type="GO" id="GO:0004805">
    <property type="term" value="F:trehalose-phosphatase activity"/>
    <property type="evidence" value="ECO:0007669"/>
    <property type="project" value="TreeGrafter"/>
</dbReference>
<feature type="region of interest" description="Disordered" evidence="8">
    <location>
        <begin position="76"/>
        <end position="102"/>
    </location>
</feature>
<dbReference type="Pfam" id="PF00982">
    <property type="entry name" value="Glyco_transf_20"/>
    <property type="match status" value="1"/>
</dbReference>
<comment type="catalytic activity">
    <reaction evidence="7">
        <text>D-glucose 6-phosphate + UDP-alpha-D-glucose = alpha,alpha-trehalose 6-phosphate + UDP + H(+)</text>
        <dbReference type="Rhea" id="RHEA:18889"/>
        <dbReference type="ChEBI" id="CHEBI:15378"/>
        <dbReference type="ChEBI" id="CHEBI:58223"/>
        <dbReference type="ChEBI" id="CHEBI:58429"/>
        <dbReference type="ChEBI" id="CHEBI:58885"/>
        <dbReference type="ChEBI" id="CHEBI:61548"/>
        <dbReference type="EC" id="2.4.1.15"/>
    </reaction>
</comment>
<feature type="domain" description="Trehalose-6-phosphate phosphatase C-terminal" evidence="10">
    <location>
        <begin position="1094"/>
        <end position="1370"/>
    </location>
</feature>
<dbReference type="InterPro" id="IPR023214">
    <property type="entry name" value="HAD_sf"/>
</dbReference>
<keyword evidence="5" id="KW-0328">Glycosyltransferase</keyword>
<evidence type="ECO:0000256" key="2">
    <source>
        <dbReference type="ARBA" id="ARBA00005409"/>
    </source>
</evidence>
<dbReference type="InterPro" id="IPR001830">
    <property type="entry name" value="Glyco_trans_20"/>
</dbReference>
<keyword evidence="12" id="KW-1185">Reference proteome</keyword>
<dbReference type="OrthoDB" id="755951at2759"/>
<dbReference type="EMBL" id="KZ269996">
    <property type="protein sequence ID" value="OZC09208.1"/>
    <property type="molecule type" value="Genomic_DNA"/>
</dbReference>
<evidence type="ECO:0000259" key="10">
    <source>
        <dbReference type="Pfam" id="PF21141"/>
    </source>
</evidence>
<protein>
    <recommendedName>
        <fullName evidence="4">alpha,alpha-trehalose-phosphate synthase (UDP-forming)</fullName>
        <ecNumber evidence="4">2.4.1.15</ecNumber>
    </recommendedName>
</protein>
<evidence type="ECO:0000256" key="3">
    <source>
        <dbReference type="ARBA" id="ARBA00006107"/>
    </source>
</evidence>
<dbReference type="PANTHER" id="PTHR10788:SF106">
    <property type="entry name" value="BCDNA.GH08860"/>
    <property type="match status" value="1"/>
</dbReference>
<dbReference type="Pfam" id="PF21141">
    <property type="entry name" value="T6PP_C"/>
    <property type="match status" value="1"/>
</dbReference>
<evidence type="ECO:0000259" key="9">
    <source>
        <dbReference type="Pfam" id="PF18572"/>
    </source>
</evidence>
<dbReference type="Gene3D" id="1.20.58.1800">
    <property type="match status" value="1"/>
</dbReference>
<evidence type="ECO:0000313" key="12">
    <source>
        <dbReference type="Proteomes" id="UP000242913"/>
    </source>
</evidence>
<evidence type="ECO:0000256" key="1">
    <source>
        <dbReference type="ARBA" id="ARBA00002045"/>
    </source>
</evidence>
<comment type="similarity">
    <text evidence="2">In the N-terminal section; belongs to the glycosyltransferase 20 family.</text>
</comment>
<dbReference type="InterPro" id="IPR049063">
    <property type="entry name" value="T6PP_C"/>
</dbReference>
<gene>
    <name evidence="11" type="ORF">X798_03752</name>
</gene>
<dbReference type="InterPro" id="IPR036412">
    <property type="entry name" value="HAD-like_sf"/>
</dbReference>
<dbReference type="Pfam" id="PF18572">
    <property type="entry name" value="T6PP_N"/>
    <property type="match status" value="1"/>
</dbReference>
<dbReference type="GO" id="GO:0005992">
    <property type="term" value="P:trehalose biosynthetic process"/>
    <property type="evidence" value="ECO:0007669"/>
    <property type="project" value="InterPro"/>
</dbReference>
<dbReference type="SUPFAM" id="SSF56784">
    <property type="entry name" value="HAD-like"/>
    <property type="match status" value="1"/>
</dbReference>
<dbReference type="CDD" id="cd03788">
    <property type="entry name" value="GT20_TPS"/>
    <property type="match status" value="1"/>
</dbReference>